<keyword evidence="3" id="KW-1185">Reference proteome</keyword>
<feature type="compositionally biased region" description="Polar residues" evidence="1">
    <location>
        <begin position="187"/>
        <end position="196"/>
    </location>
</feature>
<evidence type="ECO:0000256" key="1">
    <source>
        <dbReference type="SAM" id="MobiDB-lite"/>
    </source>
</evidence>
<dbReference type="EMBL" id="JBGLYH010000002">
    <property type="protein sequence ID" value="MEZ7195430.1"/>
    <property type="molecule type" value="Genomic_DNA"/>
</dbReference>
<organism evidence="2 3">
    <name type="scientific">Pseudodesulfovibrio karagichevae</name>
    <dbReference type="NCBI Taxonomy" id="3239305"/>
    <lineage>
        <taxon>Bacteria</taxon>
        <taxon>Pseudomonadati</taxon>
        <taxon>Thermodesulfobacteriota</taxon>
        <taxon>Desulfovibrionia</taxon>
        <taxon>Desulfovibrionales</taxon>
        <taxon>Desulfovibrionaceae</taxon>
    </lineage>
</organism>
<feature type="compositionally biased region" description="Low complexity" evidence="1">
    <location>
        <begin position="232"/>
        <end position="245"/>
    </location>
</feature>
<evidence type="ECO:0000313" key="2">
    <source>
        <dbReference type="EMBL" id="MEZ7195430.1"/>
    </source>
</evidence>
<dbReference type="Proteomes" id="UP001568698">
    <property type="component" value="Unassembled WGS sequence"/>
</dbReference>
<comment type="caution">
    <text evidence="2">The sequence shown here is derived from an EMBL/GenBank/DDBJ whole genome shotgun (WGS) entry which is preliminary data.</text>
</comment>
<gene>
    <name evidence="2" type="ORF">AB6M95_01605</name>
</gene>
<feature type="compositionally biased region" description="Polar residues" evidence="1">
    <location>
        <begin position="203"/>
        <end position="213"/>
    </location>
</feature>
<feature type="region of interest" description="Disordered" evidence="1">
    <location>
        <begin position="180"/>
        <end position="248"/>
    </location>
</feature>
<evidence type="ECO:0008006" key="4">
    <source>
        <dbReference type="Google" id="ProtNLM"/>
    </source>
</evidence>
<accession>A0ABV4K0A3</accession>
<name>A0ABV4K0A3_9BACT</name>
<evidence type="ECO:0000313" key="3">
    <source>
        <dbReference type="Proteomes" id="UP001568698"/>
    </source>
</evidence>
<proteinExistence type="predicted"/>
<reference evidence="2 3" key="1">
    <citation type="submission" date="2024-08" db="EMBL/GenBank/DDBJ databases">
        <title>Sulfate-reducing bacteria isolated from formation water of the oil field in Kazakhstan and description of Pseudodesulfovibrio sp.</title>
        <authorList>
            <person name="Bidzhieva S.K."/>
            <person name="Tourova T.P."/>
            <person name="Grouzdev D.S."/>
            <person name="Beletsky A.V."/>
            <person name="Sokolova D.S."/>
            <person name="Samigullina S.R."/>
            <person name="Poltaraus A.B."/>
            <person name="Avtukh A.N."/>
            <person name="Tereshina V.M."/>
            <person name="Zhaparov N.S."/>
            <person name="Mardanov A.V."/>
            <person name="Nazina T.N."/>
        </authorList>
    </citation>
    <scope>NUCLEOTIDE SEQUENCE [LARGE SCALE GENOMIC DNA]</scope>
    <source>
        <strain evidence="2 3">9FUS</strain>
    </source>
</reference>
<sequence length="332" mass="36259">MATQTNVSIGMMDSQSYALTRSIAKDLAASDLVPQRFKGNAPNCMIALNMSARIGADPMMVMQNLYVVHGTPGWSSQFLIATFNHNPKFSALRYEFKGSEGADGWACRAWAIEKETNEKLYGAWVSIGLAKKEGWYGKNGSKWQTMPQQMLMYRSASWFIRAYAPEIAMGLQTAEEVSDTIDLERQPSGTYSQKQTLVDERNTQQPIDNTTQPEDPEAAFFGGSASQDEPPAEQQEQPAEEQGAGIDPTDEIAVAEFVLSGEDLGAYKDANAAEKKKKCLGYIQSFGAQVADAERLVGKGYAQWTTKDRAALLGAYSQLANGADPAEVFPTA</sequence>
<protein>
    <recommendedName>
        <fullName evidence="4">RecT family protein</fullName>
    </recommendedName>
</protein>
<dbReference type="RefSeq" id="WP_371384980.1">
    <property type="nucleotide sequence ID" value="NZ_JBGLYH010000002.1"/>
</dbReference>